<proteinExistence type="predicted"/>
<dbReference type="Proteomes" id="UP000012371">
    <property type="component" value="Unassembled WGS sequence"/>
</dbReference>
<dbReference type="OrthoDB" id="329626at2"/>
<reference evidence="1" key="1">
    <citation type="submission" date="2013-03" db="EMBL/GenBank/DDBJ databases">
        <authorList>
            <person name="Harkins D.M."/>
            <person name="Durkin A.S."/>
            <person name="Brinkac L.M."/>
            <person name="Haft D.H."/>
            <person name="Selengut J.D."/>
            <person name="Sanka R."/>
            <person name="DePew J."/>
            <person name="Purushe J."/>
            <person name="Hartskeerl R.A."/>
            <person name="Ahmed A."/>
            <person name="van der Linden H."/>
            <person name="Goris M.G.A."/>
            <person name="Vinetz J.M."/>
            <person name="Sutton G.G."/>
            <person name="Nierman W.C."/>
            <person name="Fouts D.E."/>
        </authorList>
    </citation>
    <scope>NUCLEOTIDE SEQUENCE [LARGE SCALE GENOMIC DNA]</scope>
    <source>
        <strain evidence="1">LT 11-33</strain>
    </source>
</reference>
<dbReference type="EMBL" id="AOGW02000019">
    <property type="protein sequence ID" value="EMY59941.1"/>
    <property type="molecule type" value="Genomic_DNA"/>
</dbReference>
<evidence type="ECO:0000313" key="1">
    <source>
        <dbReference type="EMBL" id="EMY59941.1"/>
    </source>
</evidence>
<protein>
    <submittedName>
        <fullName evidence="1">Uncharacterized protein</fullName>
    </submittedName>
</protein>
<sequence length="220" mass="26317">MNIKKIFFMILPFFGCALTIISPGINSNYRLNKTASIRFQEAAFYGSAFYDQSAFFLEYENLKEIIKDPNNATFNKGDFLQIKQFNQNNVNLLYEFCFDKNKDIDIFEDIKYYQFKLNENLPISIVSYFYPYSYFYRGGFIKKNRPYYINDLHPYNEDILKTGNDFQMCIRNIISFNESSQKNKNILEIITPRDLTINFTYDFDKKFVLYKNEEMEFSAK</sequence>
<organism evidence="1 2">
    <name type="scientific">Leptospira terpstrae serovar Hualin str. LT 11-33 = ATCC 700639</name>
    <dbReference type="NCBI Taxonomy" id="1257025"/>
    <lineage>
        <taxon>Bacteria</taxon>
        <taxon>Pseudomonadati</taxon>
        <taxon>Spirochaetota</taxon>
        <taxon>Spirochaetia</taxon>
        <taxon>Leptospirales</taxon>
        <taxon>Leptospiraceae</taxon>
        <taxon>Leptospira</taxon>
    </lineage>
</organism>
<name>N1VX03_9LEPT</name>
<comment type="caution">
    <text evidence="1">The sequence shown here is derived from an EMBL/GenBank/DDBJ whole genome shotgun (WGS) entry which is preliminary data.</text>
</comment>
<evidence type="ECO:0000313" key="2">
    <source>
        <dbReference type="Proteomes" id="UP000012371"/>
    </source>
</evidence>
<gene>
    <name evidence="1" type="ORF">LEP1GSC203_0364</name>
</gene>
<accession>N1VX03</accession>
<keyword evidence="2" id="KW-1185">Reference proteome</keyword>
<dbReference type="RefSeq" id="WP_002975527.1">
    <property type="nucleotide sequence ID" value="NZ_AOGW02000019.1"/>
</dbReference>
<dbReference type="AlphaFoldDB" id="N1VX03"/>